<feature type="domain" description="C3H1-type" evidence="7">
    <location>
        <begin position="297"/>
        <end position="325"/>
    </location>
</feature>
<dbReference type="AlphaFoldDB" id="A0A1J7K5W2"/>
<dbReference type="InParanoid" id="A0A1J7K5W2"/>
<dbReference type="FunFam" id="4.10.1000.10:FF:000022">
    <property type="entry name" value="Zinc finger CCCH domain-containing protein 7"/>
    <property type="match status" value="1"/>
</dbReference>
<evidence type="ECO:0000313" key="9">
    <source>
        <dbReference type="Proteomes" id="UP000182658"/>
    </source>
</evidence>
<feature type="region of interest" description="Disordered" evidence="6">
    <location>
        <begin position="436"/>
        <end position="494"/>
    </location>
</feature>
<dbReference type="Proteomes" id="UP000182658">
    <property type="component" value="Unassembled WGS sequence"/>
</dbReference>
<dbReference type="PANTHER" id="PTHR46156">
    <property type="entry name" value="CCCH ZINGC FINGER"/>
    <property type="match status" value="1"/>
</dbReference>
<evidence type="ECO:0000256" key="3">
    <source>
        <dbReference type="ARBA" id="ARBA00022771"/>
    </source>
</evidence>
<sequence>MSSEEQEMMAKISQLAGKINRYKNEQAGVVPAPPQRPVVQRTSLTDRRLKEARVDGHHTGGGYNPGFHRGAPYPARYRGGGRGGGRGGPVHAHRHRTLVLNGGNLPNKSTDAESDPASDSSTSPWIIRNDRHRQLINSSVYEKDAKARTLAIEQTRLQSRTARDQRERAKLMGHFKRATDARGITNMQGPYEVTIDGVRFLVTKNGSKLIKAPGEPRSPHSIQGNVALSAHYHYLTGDNNSARATPKTAVVAGVRFYRSKNGNLYRHGIVKAQRYVSRLDLGWPLTSDFCRRTGAVKKVDVPCREFSTTGSCRKGPRCRYLHDPLRVAACKDFLQKGQCINGGACDLSHDLTPERTPTCLHFAKDHCTNPSCRYAHVKVSPGAPVCRSFGIFGYCDKGAECTERHAFECPDFSNTGVCKTKGCKLLHRERASVLRKNGATREKNSDEDEEMEDLSSDDDGDSIDSDDVDSDEVEEFIGEEDGLEFEQQKDFIRF</sequence>
<feature type="zinc finger region" description="C3H1-type" evidence="5">
    <location>
        <begin position="353"/>
        <end position="379"/>
    </location>
</feature>
<dbReference type="STRING" id="1408157.A0A1J7K5W2"/>
<dbReference type="FunFam" id="4.10.1000.10:FF:000035">
    <property type="entry name" value="CCCH zinc finger protein, variant"/>
    <property type="match status" value="1"/>
</dbReference>
<keyword evidence="1 5" id="KW-0479">Metal-binding</keyword>
<evidence type="ECO:0000256" key="1">
    <source>
        <dbReference type="ARBA" id="ARBA00022723"/>
    </source>
</evidence>
<feature type="compositionally biased region" description="Acidic residues" evidence="6">
    <location>
        <begin position="445"/>
        <end position="484"/>
    </location>
</feature>
<dbReference type="EMBL" id="KV875093">
    <property type="protein sequence ID" value="OIW35626.1"/>
    <property type="molecule type" value="Genomic_DNA"/>
</dbReference>
<dbReference type="Gene3D" id="4.10.1000.10">
    <property type="entry name" value="Zinc finger, CCCH-type"/>
    <property type="match status" value="2"/>
</dbReference>
<dbReference type="PANTHER" id="PTHR46156:SF1">
    <property type="entry name" value="ZINC FINGER CCCH DOMAIN-CONTAINING PROTEIN 3"/>
    <property type="match status" value="1"/>
</dbReference>
<dbReference type="OrthoDB" id="410307at2759"/>
<accession>A0A1J7K5W2</accession>
<organism evidence="8 9">
    <name type="scientific">Coniochaeta ligniaria NRRL 30616</name>
    <dbReference type="NCBI Taxonomy" id="1408157"/>
    <lineage>
        <taxon>Eukaryota</taxon>
        <taxon>Fungi</taxon>
        <taxon>Dikarya</taxon>
        <taxon>Ascomycota</taxon>
        <taxon>Pezizomycotina</taxon>
        <taxon>Sordariomycetes</taxon>
        <taxon>Sordariomycetidae</taxon>
        <taxon>Coniochaetales</taxon>
        <taxon>Coniochaetaceae</taxon>
        <taxon>Coniochaeta</taxon>
    </lineage>
</organism>
<feature type="zinc finger region" description="C3H1-type" evidence="5">
    <location>
        <begin position="380"/>
        <end position="408"/>
    </location>
</feature>
<keyword evidence="3 5" id="KW-0863">Zinc-finger</keyword>
<proteinExistence type="predicted"/>
<protein>
    <recommendedName>
        <fullName evidence="7">C3H1-type domain-containing protein</fullName>
    </recommendedName>
</protein>
<dbReference type="GO" id="GO:0005634">
    <property type="term" value="C:nucleus"/>
    <property type="evidence" value="ECO:0007669"/>
    <property type="project" value="TreeGrafter"/>
</dbReference>
<gene>
    <name evidence="8" type="ORF">CONLIGDRAFT_690243</name>
</gene>
<feature type="region of interest" description="Disordered" evidence="6">
    <location>
        <begin position="99"/>
        <end position="124"/>
    </location>
</feature>
<dbReference type="Pfam" id="PF00642">
    <property type="entry name" value="zf-CCCH"/>
    <property type="match status" value="1"/>
</dbReference>
<dbReference type="SMART" id="SM00356">
    <property type="entry name" value="ZnF_C3H1"/>
    <property type="match status" value="4"/>
</dbReference>
<name>A0A1J7K5W2_9PEZI</name>
<dbReference type="InterPro" id="IPR000571">
    <property type="entry name" value="Znf_CCCH"/>
</dbReference>
<feature type="zinc finger region" description="C3H1-type" evidence="5">
    <location>
        <begin position="297"/>
        <end position="325"/>
    </location>
</feature>
<dbReference type="InterPro" id="IPR036855">
    <property type="entry name" value="Znf_CCCH_sf"/>
</dbReference>
<dbReference type="Gene3D" id="6.10.250.3220">
    <property type="match status" value="1"/>
</dbReference>
<evidence type="ECO:0000256" key="4">
    <source>
        <dbReference type="ARBA" id="ARBA00022833"/>
    </source>
</evidence>
<dbReference type="SUPFAM" id="SSF90229">
    <property type="entry name" value="CCCH zinc finger"/>
    <property type="match status" value="1"/>
</dbReference>
<evidence type="ECO:0000256" key="5">
    <source>
        <dbReference type="PROSITE-ProRule" id="PRU00723"/>
    </source>
</evidence>
<dbReference type="PROSITE" id="PS50103">
    <property type="entry name" value="ZF_C3H1"/>
    <property type="match status" value="4"/>
</dbReference>
<keyword evidence="2" id="KW-0677">Repeat</keyword>
<feature type="domain" description="C3H1-type" evidence="7">
    <location>
        <begin position="353"/>
        <end position="379"/>
    </location>
</feature>
<keyword evidence="4 5" id="KW-0862">Zinc</keyword>
<evidence type="ECO:0000313" key="8">
    <source>
        <dbReference type="EMBL" id="OIW35626.1"/>
    </source>
</evidence>
<reference evidence="8 9" key="1">
    <citation type="submission" date="2016-10" db="EMBL/GenBank/DDBJ databases">
        <title>Draft genome sequence of Coniochaeta ligniaria NRRL30616, a lignocellulolytic fungus for bioabatement of inhibitors in plant biomass hydrolysates.</title>
        <authorList>
            <consortium name="DOE Joint Genome Institute"/>
            <person name="Jimenez D.J."/>
            <person name="Hector R.E."/>
            <person name="Riley R."/>
            <person name="Sun H."/>
            <person name="Grigoriev I.V."/>
            <person name="Van Elsas J.D."/>
            <person name="Nichols N.N."/>
        </authorList>
    </citation>
    <scope>NUCLEOTIDE SEQUENCE [LARGE SCALE GENOMIC DNA]</scope>
    <source>
        <strain evidence="8 9">NRRL 30616</strain>
    </source>
</reference>
<evidence type="ECO:0000256" key="6">
    <source>
        <dbReference type="SAM" id="MobiDB-lite"/>
    </source>
</evidence>
<feature type="domain" description="C3H1-type" evidence="7">
    <location>
        <begin position="380"/>
        <end position="408"/>
    </location>
</feature>
<evidence type="ECO:0000259" key="7">
    <source>
        <dbReference type="PROSITE" id="PS50103"/>
    </source>
</evidence>
<evidence type="ECO:0000256" key="2">
    <source>
        <dbReference type="ARBA" id="ARBA00022737"/>
    </source>
</evidence>
<feature type="zinc finger region" description="C3H1-type" evidence="5">
    <location>
        <begin position="329"/>
        <end position="352"/>
    </location>
</feature>
<dbReference type="GO" id="GO:0008270">
    <property type="term" value="F:zinc ion binding"/>
    <property type="evidence" value="ECO:0007669"/>
    <property type="project" value="UniProtKB-KW"/>
</dbReference>
<keyword evidence="9" id="KW-1185">Reference proteome</keyword>
<feature type="domain" description="C3H1-type" evidence="7">
    <location>
        <begin position="329"/>
        <end position="352"/>
    </location>
</feature>